<accession>A0A9N9IXR0</accession>
<evidence type="ECO:0000313" key="2">
    <source>
        <dbReference type="EMBL" id="CAG8753174.1"/>
    </source>
</evidence>
<comment type="caution">
    <text evidence="2">The sequence shown here is derived from an EMBL/GenBank/DDBJ whole genome shotgun (WGS) entry which is preliminary data.</text>
</comment>
<name>A0A9N9IXR0_9GLOM</name>
<feature type="region of interest" description="Disordered" evidence="1">
    <location>
        <begin position="82"/>
        <end position="185"/>
    </location>
</feature>
<dbReference type="Proteomes" id="UP000789570">
    <property type="component" value="Unassembled WGS sequence"/>
</dbReference>
<gene>
    <name evidence="2" type="ORF">FCALED_LOCUS16432</name>
</gene>
<sequence length="185" mass="21079">DLENYWHNIIRECEKRRELLAHEAEENRILLALSKVNNKIKITKTELAEITNEWKRGKSPDLLFEIDADVFELDLSLLQEQQQQQSHASGSDFKTSQLEEQSRITIEDPEDEIRSSGADEDFDRKIGDEGSPSTAVDSDFDGEIGEEPNEKGNNNVSPDTIVGPQQKNKRKRSTPSLTQTREVNL</sequence>
<evidence type="ECO:0000256" key="1">
    <source>
        <dbReference type="SAM" id="MobiDB-lite"/>
    </source>
</evidence>
<organism evidence="2 3">
    <name type="scientific">Funneliformis caledonium</name>
    <dbReference type="NCBI Taxonomy" id="1117310"/>
    <lineage>
        <taxon>Eukaryota</taxon>
        <taxon>Fungi</taxon>
        <taxon>Fungi incertae sedis</taxon>
        <taxon>Mucoromycota</taxon>
        <taxon>Glomeromycotina</taxon>
        <taxon>Glomeromycetes</taxon>
        <taxon>Glomerales</taxon>
        <taxon>Glomeraceae</taxon>
        <taxon>Funneliformis</taxon>
    </lineage>
</organism>
<feature type="compositionally biased region" description="Polar residues" evidence="1">
    <location>
        <begin position="87"/>
        <end position="99"/>
    </location>
</feature>
<dbReference type="EMBL" id="CAJVPQ010019102">
    <property type="protein sequence ID" value="CAG8753174.1"/>
    <property type="molecule type" value="Genomic_DNA"/>
</dbReference>
<feature type="compositionally biased region" description="Polar residues" evidence="1">
    <location>
        <begin position="174"/>
        <end position="185"/>
    </location>
</feature>
<dbReference type="OrthoDB" id="2382575at2759"/>
<feature type="compositionally biased region" description="Polar residues" evidence="1">
    <location>
        <begin position="151"/>
        <end position="166"/>
    </location>
</feature>
<evidence type="ECO:0000313" key="3">
    <source>
        <dbReference type="Proteomes" id="UP000789570"/>
    </source>
</evidence>
<keyword evidence="3" id="KW-1185">Reference proteome</keyword>
<feature type="compositionally biased region" description="Acidic residues" evidence="1">
    <location>
        <begin position="138"/>
        <end position="147"/>
    </location>
</feature>
<reference evidence="2" key="1">
    <citation type="submission" date="2021-06" db="EMBL/GenBank/DDBJ databases">
        <authorList>
            <person name="Kallberg Y."/>
            <person name="Tangrot J."/>
            <person name="Rosling A."/>
        </authorList>
    </citation>
    <scope>NUCLEOTIDE SEQUENCE</scope>
    <source>
        <strain evidence="2">UK204</strain>
    </source>
</reference>
<protein>
    <submittedName>
        <fullName evidence="2">13791_t:CDS:1</fullName>
    </submittedName>
</protein>
<dbReference type="AlphaFoldDB" id="A0A9N9IXR0"/>
<feature type="non-terminal residue" evidence="2">
    <location>
        <position position="185"/>
    </location>
</feature>
<proteinExistence type="predicted"/>